<comment type="caution">
    <text evidence="1">The sequence shown here is derived from an EMBL/GenBank/DDBJ whole genome shotgun (WGS) entry which is preliminary data.</text>
</comment>
<keyword evidence="2" id="KW-1185">Reference proteome</keyword>
<evidence type="ECO:0000313" key="2">
    <source>
        <dbReference type="Proteomes" id="UP001459277"/>
    </source>
</evidence>
<accession>A0AAW2DWM6</accession>
<sequence length="109" mass="12551">MVAKHVLQRGSCWRVGNGRHIWVLLDAWIPNHTTNRVLHPTPNIEEGMTVAELIVPDSRGWDREFIRQNFYCEDADAILHVPLRYKDIPDTVVWIGEKSRARPDVVANA</sequence>
<reference evidence="1 2" key="1">
    <citation type="submission" date="2024-01" db="EMBL/GenBank/DDBJ databases">
        <title>A telomere-to-telomere, gap-free genome of sweet tea (Lithocarpus litseifolius).</title>
        <authorList>
            <person name="Zhou J."/>
        </authorList>
    </citation>
    <scope>NUCLEOTIDE SEQUENCE [LARGE SCALE GENOMIC DNA]</scope>
    <source>
        <strain evidence="1">Zhou-2022a</strain>
        <tissue evidence="1">Leaf</tissue>
    </source>
</reference>
<name>A0AAW2DWM6_9ROSI</name>
<dbReference type="EMBL" id="JAZDWU010000001">
    <property type="protein sequence ID" value="KAL0015048.1"/>
    <property type="molecule type" value="Genomic_DNA"/>
</dbReference>
<evidence type="ECO:0000313" key="1">
    <source>
        <dbReference type="EMBL" id="KAL0015048.1"/>
    </source>
</evidence>
<dbReference type="Proteomes" id="UP001459277">
    <property type="component" value="Unassembled WGS sequence"/>
</dbReference>
<dbReference type="AlphaFoldDB" id="A0AAW2DWM6"/>
<proteinExistence type="predicted"/>
<protein>
    <submittedName>
        <fullName evidence="1">Uncharacterized protein</fullName>
    </submittedName>
</protein>
<gene>
    <name evidence="1" type="ORF">SO802_002117</name>
</gene>
<organism evidence="1 2">
    <name type="scientific">Lithocarpus litseifolius</name>
    <dbReference type="NCBI Taxonomy" id="425828"/>
    <lineage>
        <taxon>Eukaryota</taxon>
        <taxon>Viridiplantae</taxon>
        <taxon>Streptophyta</taxon>
        <taxon>Embryophyta</taxon>
        <taxon>Tracheophyta</taxon>
        <taxon>Spermatophyta</taxon>
        <taxon>Magnoliopsida</taxon>
        <taxon>eudicotyledons</taxon>
        <taxon>Gunneridae</taxon>
        <taxon>Pentapetalae</taxon>
        <taxon>rosids</taxon>
        <taxon>fabids</taxon>
        <taxon>Fagales</taxon>
        <taxon>Fagaceae</taxon>
        <taxon>Lithocarpus</taxon>
    </lineage>
</organism>